<sequence>MPRGGKKNNGRGRGGRGRGGGRGGWGPSSGARQPYVEVTKQNERFERFYNELNIVPEGQEREEFWSAIKRELPNSFRFAGSKGHALAVQKRLVEHYIPEITSVTYNDELVEPPKPIPWYPEQLAWAMTTPKNVVRKFSPFASFQKFLVSETSVGNISRQEVVSMIPPLLMDIKPGMTVLDLCAAPGSKSAQLIEMVHGGEEARVRKVLYDIAQKEKRELSPAGMEVKAEMEQANSEEHWSDDGRSTGLLIANDVDYRRAQMLVHQVKRLNSPNLIVMNHDATLFPSIELPNGDGQKSSILKFDRILADVPCSGDGTCRKNPNIWKDWIPGNGLGLHCVQVRILVRALQMLKVGGRVVYSTCSMNPVENEAVIASAVDRCGGLAKVNMVDCSDKLPGLKRNHGLSQWKVMDKAGRIWSSWAEVDAAKEKAEPDDESFARLVEAMFPPTDEKLPFERCMRVYPHQQDTGGFFITVLEKRSEIRARPESEPKKAKVNPAPSIISVVNEIEASTANGDDPNGLYHLESLDKLVPTHTNPDDDMDNGNAPPTARQNQSNPQSVGSAGIKRALDEYGEASSAKKIRLREGAEDPNLPGEQDRQVHWPPPPGAELALTEHRHDDGAPPLTYPPPGNELDEPTTPVDEDTDAGISLPPQTDNRPSKRKNNQPHEEPFKYLDPSHPELLSIYAFYSLSPRFPRDRFMVRNATGEPVKAVYYTSALARRILEQNEGKGMKFVHCGVKMFMKQDAQGRDICRWRIQSEGLPIVEAWVGEGRVVRLWKRETLRRLLIEMFPKVAADGWQELGEIGERVRDIGMGCCVLRVEASDAEDGFEERMVLPLWRSVSSLNLMLPKEERRAMLLRLYNDSSPLIDHSQEHRAARTQPDHVQPSSTRPNHSATQADVGAATNGENEVTEVNGGVGNTEDLIALTAHVEAEASDAEDAALAAAQVARDEVREVAPGAADEDDRFNRTV</sequence>
<dbReference type="InterPro" id="IPR018314">
    <property type="entry name" value="RsmB/NOL1/NOP2-like_CS"/>
</dbReference>
<feature type="compositionally biased region" description="Basic and acidic residues" evidence="11">
    <location>
        <begin position="663"/>
        <end position="672"/>
    </location>
</feature>
<protein>
    <submittedName>
        <fullName evidence="13">tRNA (Cytosine-5-)-methyltransferase ncl1</fullName>
        <ecNumber evidence="13">2.1.1.202</ecNumber>
    </submittedName>
</protein>
<gene>
    <name evidence="13" type="primary">NCL1</name>
    <name evidence="13" type="ORF">LTR16_000193</name>
</gene>
<feature type="domain" description="SAM-dependent MTase RsmB/NOP-type" evidence="12">
    <location>
        <begin position="64"/>
        <end position="477"/>
    </location>
</feature>
<keyword evidence="5 10" id="KW-0808">Transferase</keyword>
<feature type="binding site" evidence="10">
    <location>
        <position position="308"/>
    </location>
    <ligand>
        <name>S-adenosyl-L-methionine</name>
        <dbReference type="ChEBI" id="CHEBI:59789"/>
    </ligand>
</feature>
<keyword evidence="6 10" id="KW-0949">S-adenosyl-L-methionine</keyword>
<dbReference type="InterPro" id="IPR023270">
    <property type="entry name" value="RCMT_NCL1"/>
</dbReference>
<dbReference type="EMBL" id="JAVRRA010024621">
    <property type="protein sequence ID" value="KAK5131972.1"/>
    <property type="molecule type" value="Genomic_DNA"/>
</dbReference>
<evidence type="ECO:0000256" key="4">
    <source>
        <dbReference type="ARBA" id="ARBA00022603"/>
    </source>
</evidence>
<dbReference type="EC" id="2.1.1.202" evidence="13"/>
<dbReference type="InterPro" id="IPR029063">
    <property type="entry name" value="SAM-dependent_MTases_sf"/>
</dbReference>
<dbReference type="Pfam" id="PF25378">
    <property type="entry name" value="PUA_NSUN2"/>
    <property type="match status" value="1"/>
</dbReference>
<comment type="subcellular location">
    <subcellularLocation>
        <location evidence="1">Nucleus</location>
    </subcellularLocation>
</comment>
<keyword evidence="7" id="KW-0819">tRNA processing</keyword>
<evidence type="ECO:0000313" key="14">
    <source>
        <dbReference type="Proteomes" id="UP001357485"/>
    </source>
</evidence>
<dbReference type="Proteomes" id="UP001357485">
    <property type="component" value="Unassembled WGS sequence"/>
</dbReference>
<name>A0ABR0KUS7_9PEZI</name>
<feature type="binding site" evidence="10">
    <location>
        <position position="280"/>
    </location>
    <ligand>
        <name>S-adenosyl-L-methionine</name>
        <dbReference type="ChEBI" id="CHEBI:59789"/>
    </ligand>
</feature>
<evidence type="ECO:0000256" key="10">
    <source>
        <dbReference type="PROSITE-ProRule" id="PRU01023"/>
    </source>
</evidence>
<evidence type="ECO:0000256" key="9">
    <source>
        <dbReference type="ARBA" id="ARBA00023242"/>
    </source>
</evidence>
<dbReference type="InterPro" id="IPR049560">
    <property type="entry name" value="MeTrfase_RsmB-F_NOP2_cat"/>
</dbReference>
<reference evidence="13 14" key="1">
    <citation type="submission" date="2023-08" db="EMBL/GenBank/DDBJ databases">
        <title>Black Yeasts Isolated from many extreme environments.</title>
        <authorList>
            <person name="Coleine C."/>
            <person name="Stajich J.E."/>
            <person name="Selbmann L."/>
        </authorList>
    </citation>
    <scope>NUCLEOTIDE SEQUENCE [LARGE SCALE GENOMIC DNA]</scope>
    <source>
        <strain evidence="13 14">CCFEE 536</strain>
    </source>
</reference>
<evidence type="ECO:0000256" key="8">
    <source>
        <dbReference type="ARBA" id="ARBA00022884"/>
    </source>
</evidence>
<feature type="compositionally biased region" description="Basic residues" evidence="11">
    <location>
        <begin position="1"/>
        <end position="16"/>
    </location>
</feature>
<evidence type="ECO:0000256" key="7">
    <source>
        <dbReference type="ARBA" id="ARBA00022694"/>
    </source>
</evidence>
<evidence type="ECO:0000256" key="3">
    <source>
        <dbReference type="ARBA" id="ARBA00022555"/>
    </source>
</evidence>
<evidence type="ECO:0000256" key="5">
    <source>
        <dbReference type="ARBA" id="ARBA00022679"/>
    </source>
</evidence>
<proteinExistence type="inferred from homology"/>
<feature type="compositionally biased region" description="Polar residues" evidence="11">
    <location>
        <begin position="548"/>
        <end position="559"/>
    </location>
</feature>
<evidence type="ECO:0000256" key="2">
    <source>
        <dbReference type="ARBA" id="ARBA00007494"/>
    </source>
</evidence>
<dbReference type="InterPro" id="IPR057286">
    <property type="entry name" value="PUA_NSUN2"/>
</dbReference>
<dbReference type="Pfam" id="PF25376">
    <property type="entry name" value="Pre-PUA_NSUN2"/>
    <property type="match status" value="1"/>
</dbReference>
<feature type="region of interest" description="Disordered" evidence="11">
    <location>
        <begin position="869"/>
        <end position="914"/>
    </location>
</feature>
<keyword evidence="3" id="KW-0820">tRNA-binding</keyword>
<evidence type="ECO:0000313" key="13">
    <source>
        <dbReference type="EMBL" id="KAK5131972.1"/>
    </source>
</evidence>
<dbReference type="PROSITE" id="PS51686">
    <property type="entry name" value="SAM_MT_RSMB_NOP"/>
    <property type="match status" value="1"/>
</dbReference>
<dbReference type="PRINTS" id="PR02011">
    <property type="entry name" value="RCMTNCL1"/>
</dbReference>
<evidence type="ECO:0000256" key="1">
    <source>
        <dbReference type="ARBA" id="ARBA00004123"/>
    </source>
</evidence>
<feature type="region of interest" description="Disordered" evidence="11">
    <location>
        <begin position="1"/>
        <end position="34"/>
    </location>
</feature>
<dbReference type="SUPFAM" id="SSF53335">
    <property type="entry name" value="S-adenosyl-L-methionine-dependent methyltransferases"/>
    <property type="match status" value="1"/>
</dbReference>
<dbReference type="Pfam" id="PF01189">
    <property type="entry name" value="Methyltr_RsmB-F"/>
    <property type="match status" value="1"/>
</dbReference>
<feature type="region of interest" description="Disordered" evidence="11">
    <location>
        <begin position="572"/>
        <end position="672"/>
    </location>
</feature>
<dbReference type="InterPro" id="IPR057285">
    <property type="entry name" value="Pre-PUA_NSUN2"/>
</dbReference>
<comment type="caution">
    <text evidence="13">The sequence shown here is derived from an EMBL/GenBank/DDBJ whole genome shotgun (WGS) entry which is preliminary data.</text>
</comment>
<keyword evidence="14" id="KW-1185">Reference proteome</keyword>
<feature type="compositionally biased region" description="Acidic residues" evidence="11">
    <location>
        <begin position="630"/>
        <end position="643"/>
    </location>
</feature>
<dbReference type="InterPro" id="IPR023267">
    <property type="entry name" value="RCMT"/>
</dbReference>
<feature type="region of interest" description="Disordered" evidence="11">
    <location>
        <begin position="528"/>
        <end position="560"/>
    </location>
</feature>
<dbReference type="Gene3D" id="3.40.50.150">
    <property type="entry name" value="Vaccinia Virus protein VP39"/>
    <property type="match status" value="1"/>
</dbReference>
<feature type="active site" description="Nucleophile" evidence="10">
    <location>
        <position position="361"/>
    </location>
</feature>
<accession>A0ABR0KUS7</accession>
<dbReference type="PRINTS" id="PR02008">
    <property type="entry name" value="RCMTFAMILY"/>
</dbReference>
<comment type="similarity">
    <text evidence="2 10">Belongs to the class I-like SAM-binding methyltransferase superfamily. RsmB/NOP family.</text>
</comment>
<feature type="compositionally biased region" description="Gly residues" evidence="11">
    <location>
        <begin position="17"/>
        <end position="27"/>
    </location>
</feature>
<dbReference type="GO" id="GO:0008168">
    <property type="term" value="F:methyltransferase activity"/>
    <property type="evidence" value="ECO:0007669"/>
    <property type="project" value="UniProtKB-KW"/>
</dbReference>
<evidence type="ECO:0000256" key="11">
    <source>
        <dbReference type="SAM" id="MobiDB-lite"/>
    </source>
</evidence>
<dbReference type="PANTHER" id="PTHR22808:SF1">
    <property type="entry name" value="RNA CYTOSINE-C(5)-METHYLTRANSFERASE NSUN2-RELATED"/>
    <property type="match status" value="1"/>
</dbReference>
<feature type="compositionally biased region" description="Polar residues" evidence="11">
    <location>
        <begin position="883"/>
        <end position="895"/>
    </location>
</feature>
<dbReference type="PANTHER" id="PTHR22808">
    <property type="entry name" value="NCL1 YEAST -RELATED NOL1/NOP2/FMU SUN DOMAIN-CONTAINING"/>
    <property type="match status" value="1"/>
</dbReference>
<evidence type="ECO:0000259" key="12">
    <source>
        <dbReference type="PROSITE" id="PS51686"/>
    </source>
</evidence>
<dbReference type="PROSITE" id="PS01153">
    <property type="entry name" value="NOL1_NOP2_SUN"/>
    <property type="match status" value="1"/>
</dbReference>
<feature type="binding site" evidence="10">
    <location>
        <position position="253"/>
    </location>
    <ligand>
        <name>S-adenosyl-L-methionine</name>
        <dbReference type="ChEBI" id="CHEBI:59789"/>
    </ligand>
</feature>
<feature type="binding site" evidence="10">
    <location>
        <begin position="182"/>
        <end position="188"/>
    </location>
    <ligand>
        <name>S-adenosyl-L-methionine</name>
        <dbReference type="ChEBI" id="CHEBI:59789"/>
    </ligand>
</feature>
<evidence type="ECO:0000256" key="6">
    <source>
        <dbReference type="ARBA" id="ARBA00022691"/>
    </source>
</evidence>
<keyword evidence="9" id="KW-0539">Nucleus</keyword>
<keyword evidence="8 10" id="KW-0694">RNA-binding</keyword>
<organism evidence="13 14">
    <name type="scientific">Cryomyces antarcticus</name>
    <dbReference type="NCBI Taxonomy" id="329879"/>
    <lineage>
        <taxon>Eukaryota</taxon>
        <taxon>Fungi</taxon>
        <taxon>Dikarya</taxon>
        <taxon>Ascomycota</taxon>
        <taxon>Pezizomycotina</taxon>
        <taxon>Dothideomycetes</taxon>
        <taxon>Dothideomycetes incertae sedis</taxon>
        <taxon>Cryomyces</taxon>
    </lineage>
</organism>
<keyword evidence="4 10" id="KW-0489">Methyltransferase</keyword>
<dbReference type="GO" id="GO:0032259">
    <property type="term" value="P:methylation"/>
    <property type="evidence" value="ECO:0007669"/>
    <property type="project" value="UniProtKB-KW"/>
</dbReference>
<dbReference type="InterPro" id="IPR001678">
    <property type="entry name" value="MeTrfase_RsmB-F_NOP2_dom"/>
</dbReference>